<dbReference type="Proteomes" id="UP001168528">
    <property type="component" value="Unassembled WGS sequence"/>
</dbReference>
<keyword evidence="2" id="KW-1185">Reference proteome</keyword>
<gene>
    <name evidence="1" type="ORF">Q0590_09925</name>
</gene>
<dbReference type="EMBL" id="JAUKPO010000004">
    <property type="protein sequence ID" value="MDO1446568.1"/>
    <property type="molecule type" value="Genomic_DNA"/>
</dbReference>
<reference evidence="1" key="1">
    <citation type="submission" date="2023-07" db="EMBL/GenBank/DDBJ databases">
        <title>The genome sequence of Rhodocytophaga aerolata KACC 12507.</title>
        <authorList>
            <person name="Zhang X."/>
        </authorList>
    </citation>
    <scope>NUCLEOTIDE SEQUENCE</scope>
    <source>
        <strain evidence="1">KACC 12507</strain>
    </source>
</reference>
<proteinExistence type="predicted"/>
<evidence type="ECO:0000313" key="2">
    <source>
        <dbReference type="Proteomes" id="UP001168528"/>
    </source>
</evidence>
<evidence type="ECO:0008006" key="3">
    <source>
        <dbReference type="Google" id="ProtNLM"/>
    </source>
</evidence>
<evidence type="ECO:0000313" key="1">
    <source>
        <dbReference type="EMBL" id="MDO1446568.1"/>
    </source>
</evidence>
<comment type="caution">
    <text evidence="1">The sequence shown here is derived from an EMBL/GenBank/DDBJ whole genome shotgun (WGS) entry which is preliminary data.</text>
</comment>
<protein>
    <recommendedName>
        <fullName evidence="3">DUF1737 domain-containing protein</fullName>
    </recommendedName>
</protein>
<accession>A0ABT8R397</accession>
<organism evidence="1 2">
    <name type="scientific">Rhodocytophaga aerolata</name>
    <dbReference type="NCBI Taxonomy" id="455078"/>
    <lineage>
        <taxon>Bacteria</taxon>
        <taxon>Pseudomonadati</taxon>
        <taxon>Bacteroidota</taxon>
        <taxon>Cytophagia</taxon>
        <taxon>Cytophagales</taxon>
        <taxon>Rhodocytophagaceae</taxon>
        <taxon>Rhodocytophaga</taxon>
    </lineage>
</organism>
<name>A0ABT8R397_9BACT</name>
<dbReference type="RefSeq" id="WP_302037370.1">
    <property type="nucleotide sequence ID" value="NZ_JAUKPO010000004.1"/>
</dbReference>
<sequence length="65" mass="7784">MDATKKVIDYDIPGSNTQEGLIDLVKDYIRDGWQPFHGPFMREEKRGMDDETEIWIYQPMIKYEE</sequence>